<dbReference type="InterPro" id="IPR019176">
    <property type="entry name" value="Cytochrome_B561-rel"/>
</dbReference>
<dbReference type="GO" id="GO:0016020">
    <property type="term" value="C:membrane"/>
    <property type="evidence" value="ECO:0007669"/>
    <property type="project" value="TreeGrafter"/>
</dbReference>
<feature type="transmembrane region" description="Helical" evidence="2">
    <location>
        <begin position="58"/>
        <end position="79"/>
    </location>
</feature>
<dbReference type="PANTHER" id="PTHR21780">
    <property type="entry name" value="TRANSMEMBRANE PROTEIN 209"/>
    <property type="match status" value="1"/>
</dbReference>
<protein>
    <submittedName>
        <fullName evidence="3">Transmembrane protein 209</fullName>
    </submittedName>
</protein>
<dbReference type="EMBL" id="HBUF01384313">
    <property type="protein sequence ID" value="CAG6731551.1"/>
    <property type="molecule type" value="Transcribed_RNA"/>
</dbReference>
<dbReference type="PANTHER" id="PTHR21780:SF0">
    <property type="entry name" value="TRANSMEMBRANE PROTEIN 209"/>
    <property type="match status" value="1"/>
</dbReference>
<dbReference type="EMBL" id="HBUF01047095">
    <property type="protein sequence ID" value="CAG6620135.1"/>
    <property type="molecule type" value="Transcribed_RNA"/>
</dbReference>
<keyword evidence="2 3" id="KW-0812">Transmembrane</keyword>
<keyword evidence="2" id="KW-0472">Membrane</keyword>
<sequence length="538" mass="60328">MSSPQRADINNQRVWNLITKRMENETKYKNALVWGTVNLGFFSVLAYDIYYSCPFYSWPLYLIEILFTILLFLCSVYNLGQYLRLNHFTNPIELTAQQFKLFGICRQDPNFKLKYVSTPFVSPDVTPLNMSSNSWLSSSFVSSYPNNANESGMSSPPGGGGGLDLSKSLDYDELDPIDSESSYREYRGNRSLTIDYSPVTTGSGKFNNLAGEKANTLESSLFRSFWSNPDAKGFTSILKTGASVLYQTSPVLSNKTLSDSDNQSRTYLEDEVWKKLKINPYNLTQWSNNLKLWFHRTILVRLVKEMDAVNARLLSLNMPDIQIGSVGLDRLRQSAAPFNIPSLSLLVQFLSLTPHQEYLVQRIRELSRNWYLSEYHWNGGGSNWESHYPTDAKLFLHLLVTYFDTLVPTFGSQGADGLTSFSSRHITQGPHRNKPPSPSSAISSGGGGYSESSASAQPSVGIHEASVLPPHYTLTVPPHHVYEIPKGRNNLFETILAFLHYVKTKEHGVLGKLNLGPGGTNMLWILEDGGSSPTERKC</sequence>
<proteinExistence type="predicted"/>
<evidence type="ECO:0000256" key="1">
    <source>
        <dbReference type="SAM" id="MobiDB-lite"/>
    </source>
</evidence>
<feature type="transmembrane region" description="Helical" evidence="2">
    <location>
        <begin position="31"/>
        <end position="52"/>
    </location>
</feature>
<dbReference type="AlphaFoldDB" id="A0A8D8M0T3"/>
<evidence type="ECO:0000313" key="3">
    <source>
        <dbReference type="EMBL" id="CAG6620135.1"/>
    </source>
</evidence>
<evidence type="ECO:0000256" key="2">
    <source>
        <dbReference type="SAM" id="Phobius"/>
    </source>
</evidence>
<dbReference type="Pfam" id="PF09786">
    <property type="entry name" value="CytochromB561_N"/>
    <property type="match status" value="1"/>
</dbReference>
<reference evidence="3" key="1">
    <citation type="submission" date="2021-05" db="EMBL/GenBank/DDBJ databases">
        <authorList>
            <person name="Alioto T."/>
            <person name="Alioto T."/>
            <person name="Gomez Garrido J."/>
        </authorList>
    </citation>
    <scope>NUCLEOTIDE SEQUENCE</scope>
</reference>
<accession>A0A8D8M0T3</accession>
<organism evidence="3">
    <name type="scientific">Cacopsylla melanoneura</name>
    <dbReference type="NCBI Taxonomy" id="428564"/>
    <lineage>
        <taxon>Eukaryota</taxon>
        <taxon>Metazoa</taxon>
        <taxon>Ecdysozoa</taxon>
        <taxon>Arthropoda</taxon>
        <taxon>Hexapoda</taxon>
        <taxon>Insecta</taxon>
        <taxon>Pterygota</taxon>
        <taxon>Neoptera</taxon>
        <taxon>Paraneoptera</taxon>
        <taxon>Hemiptera</taxon>
        <taxon>Sternorrhyncha</taxon>
        <taxon>Psylloidea</taxon>
        <taxon>Psyllidae</taxon>
        <taxon>Psyllinae</taxon>
        <taxon>Cacopsylla</taxon>
    </lineage>
</organism>
<keyword evidence="2" id="KW-1133">Transmembrane helix</keyword>
<feature type="region of interest" description="Disordered" evidence="1">
    <location>
        <begin position="421"/>
        <end position="456"/>
    </location>
</feature>
<name>A0A8D8M0T3_9HEMI</name>